<organism evidence="1 2">
    <name type="scientific">Neophaeococcomyces mojaviensis</name>
    <dbReference type="NCBI Taxonomy" id="3383035"/>
    <lineage>
        <taxon>Eukaryota</taxon>
        <taxon>Fungi</taxon>
        <taxon>Dikarya</taxon>
        <taxon>Ascomycota</taxon>
        <taxon>Pezizomycotina</taxon>
        <taxon>Eurotiomycetes</taxon>
        <taxon>Chaetothyriomycetidae</taxon>
        <taxon>Chaetothyriales</taxon>
        <taxon>Chaetothyriales incertae sedis</taxon>
        <taxon>Neophaeococcomyces</taxon>
    </lineage>
</organism>
<dbReference type="Proteomes" id="UP001172386">
    <property type="component" value="Unassembled WGS sequence"/>
</dbReference>
<proteinExistence type="predicted"/>
<gene>
    <name evidence="1" type="ORF">H2198_004194</name>
</gene>
<evidence type="ECO:0000313" key="1">
    <source>
        <dbReference type="EMBL" id="KAJ9657666.1"/>
    </source>
</evidence>
<dbReference type="EMBL" id="JAPDRQ010000061">
    <property type="protein sequence ID" value="KAJ9657666.1"/>
    <property type="molecule type" value="Genomic_DNA"/>
</dbReference>
<protein>
    <submittedName>
        <fullName evidence="1">Uncharacterized protein</fullName>
    </submittedName>
</protein>
<sequence>MAESAPVAFNAQPPPPAPAESKQPPPLPDRFEFPSALPTPPFVDVDGVPNFRDMGGYLTAASYLTTPSISSTNPTLTMVRRGLLYRCAHPQLLTEAGNQTITEKLGIKHIFDLRSAPEVKKLSATLPDLSSTDAPTNPHSLALQPQGLTRHFTPVYIEEDYGPVALATKLKWYTAAQQSESNLPYAYSAGFVNAYRDIATHAAQSTGSSPAAYPQILRQLLSHPTEPLIFHCTAGKDRTGVLAALLLRLAGVDDDTIAWEYALTEPGLGSWRPLFISRIATGGLGQAGATKSKEVLEATNGAEKPKMTREEAARIVGSRAGNIKAFLKLVVDDEFGGVERYFTDKCGLSSEEVEQLRRTLVVPVTKVEDVVPVRSVQGWTPEGGVQDEAAFMGGSNSNTGLKGQEKALPLDAGAGREKEEKVMVG</sequence>
<name>A0ACC3A9B6_9EURO</name>
<keyword evidence="2" id="KW-1185">Reference proteome</keyword>
<reference evidence="1" key="1">
    <citation type="submission" date="2022-10" db="EMBL/GenBank/DDBJ databases">
        <title>Culturing micro-colonial fungi from biological soil crusts in the Mojave desert and describing Neophaeococcomyces mojavensis, and introducing the new genera and species Taxawa tesnikishii.</title>
        <authorList>
            <person name="Kurbessoian T."/>
            <person name="Stajich J.E."/>
        </authorList>
    </citation>
    <scope>NUCLEOTIDE SEQUENCE</scope>
    <source>
        <strain evidence="1">JES_112</strain>
    </source>
</reference>
<evidence type="ECO:0000313" key="2">
    <source>
        <dbReference type="Proteomes" id="UP001172386"/>
    </source>
</evidence>
<accession>A0ACC3A9B6</accession>
<comment type="caution">
    <text evidence="1">The sequence shown here is derived from an EMBL/GenBank/DDBJ whole genome shotgun (WGS) entry which is preliminary data.</text>
</comment>